<evidence type="ECO:0000256" key="5">
    <source>
        <dbReference type="ARBA" id="ARBA00022692"/>
    </source>
</evidence>
<feature type="transmembrane region" description="Helical" evidence="8">
    <location>
        <begin position="274"/>
        <end position="296"/>
    </location>
</feature>
<keyword evidence="4" id="KW-1003">Cell membrane</keyword>
<evidence type="ECO:0000256" key="1">
    <source>
        <dbReference type="ARBA" id="ARBA00004651"/>
    </source>
</evidence>
<reference evidence="10 11" key="1">
    <citation type="submission" date="2017-03" db="EMBL/GenBank/DDBJ databases">
        <title>Draft genime sequence of the acidophilic sulfur-oxidizing bacterium Acidithiobacillus sp. SH, isolated from seawater.</title>
        <authorList>
            <person name="Sharmin S."/>
            <person name="Tokuhisa M."/>
            <person name="Kanao T."/>
            <person name="Kamimura K."/>
        </authorList>
    </citation>
    <scope>NUCLEOTIDE SEQUENCE [LARGE SCALE GENOMIC DNA]</scope>
    <source>
        <strain evidence="10 11">SH</strain>
    </source>
</reference>
<feature type="transmembrane region" description="Helical" evidence="8">
    <location>
        <begin position="311"/>
        <end position="333"/>
    </location>
</feature>
<dbReference type="InterPro" id="IPR004638">
    <property type="entry name" value="EmrB-like"/>
</dbReference>
<feature type="domain" description="Major facilitator superfamily (MFS) profile" evidence="9">
    <location>
        <begin position="19"/>
        <end position="506"/>
    </location>
</feature>
<dbReference type="GO" id="GO:0005886">
    <property type="term" value="C:plasma membrane"/>
    <property type="evidence" value="ECO:0007669"/>
    <property type="project" value="UniProtKB-SubCell"/>
</dbReference>
<comment type="caution">
    <text evidence="10">The sequence shown here is derived from an EMBL/GenBank/DDBJ whole genome shotgun (WGS) entry which is preliminary data.</text>
</comment>
<dbReference type="Pfam" id="PF07690">
    <property type="entry name" value="MFS_1"/>
    <property type="match status" value="1"/>
</dbReference>
<feature type="transmembrane region" description="Helical" evidence="8">
    <location>
        <begin position="202"/>
        <end position="223"/>
    </location>
</feature>
<evidence type="ECO:0000256" key="4">
    <source>
        <dbReference type="ARBA" id="ARBA00022475"/>
    </source>
</evidence>
<organism evidence="10 11">
    <name type="scientific">Acidithiobacillus marinus</name>
    <dbReference type="NCBI Taxonomy" id="187490"/>
    <lineage>
        <taxon>Bacteria</taxon>
        <taxon>Pseudomonadati</taxon>
        <taxon>Pseudomonadota</taxon>
        <taxon>Acidithiobacillia</taxon>
        <taxon>Acidithiobacillales</taxon>
        <taxon>Acidithiobacillaceae</taxon>
        <taxon>Acidithiobacillus</taxon>
    </lineage>
</organism>
<dbReference type="RefSeq" id="WP_101536959.1">
    <property type="nucleotide sequence ID" value="NZ_MXAV01000008.1"/>
</dbReference>
<evidence type="ECO:0000313" key="10">
    <source>
        <dbReference type="EMBL" id="PKY11652.1"/>
    </source>
</evidence>
<feature type="transmembrane region" description="Helical" evidence="8">
    <location>
        <begin position="235"/>
        <end position="253"/>
    </location>
</feature>
<feature type="transmembrane region" description="Helical" evidence="8">
    <location>
        <begin position="84"/>
        <end position="107"/>
    </location>
</feature>
<evidence type="ECO:0000256" key="3">
    <source>
        <dbReference type="ARBA" id="ARBA00022448"/>
    </source>
</evidence>
<comment type="subcellular location">
    <subcellularLocation>
        <location evidence="1">Cell membrane</location>
        <topology evidence="1">Multi-pass membrane protein</topology>
    </subcellularLocation>
</comment>
<sequence>MSLASDAIASNRGLNRGLITLSIMLATIMQTLDSTIANVALPHMQGSLSVSLNQIGWVLTSYIVATAIATPLTGWLVDRFGKRTIFLASVAGFTLSSMWCGISTSLFEIVLARVFQGAFGAALVPLSQTTLLDINPREKQGSAMALWGMGVMVGPIVGPTLGGWLTDSLGWRWVFFINVPVGMMALWGIWNSFPKDAPGRGMRFDMAGFVSLSIAIGALQLLLDRGQQLNWFSSVEIWVEAYLAGFGALYFLWHTWRTPPEQSFFDYRLILNRNFVTGLLFIFIVGVVLFASRALIPTMLQDLMGYTAEAAGWVTAPSGLGTMLAMLIVGRLVGKVDLRLLLAIGFGITAFSLWQMQGYSLVISQADIIWPGVWQGLGIGLVFVPLSTATFATLDPQMRANGTAIYSLVRNVGSSLGISLVETLLTRNTQIAHASLAAHMNGRNPGFQNPAVAEIYNPHSSLGQALLNMEITRQASMIAYIDNFWLMLVMTLAIFPLLLIIRSPKREAAAAPTEPVMD</sequence>
<evidence type="ECO:0000256" key="7">
    <source>
        <dbReference type="ARBA" id="ARBA00023136"/>
    </source>
</evidence>
<keyword evidence="5 8" id="KW-0812">Transmembrane</keyword>
<dbReference type="FunCoup" id="A0A2I1DP56">
    <property type="interactions" value="232"/>
</dbReference>
<dbReference type="Proteomes" id="UP000234329">
    <property type="component" value="Unassembled WGS sequence"/>
</dbReference>
<dbReference type="CDD" id="cd17503">
    <property type="entry name" value="MFS_LmrB_MDR_like"/>
    <property type="match status" value="1"/>
</dbReference>
<dbReference type="PANTHER" id="PTHR42718">
    <property type="entry name" value="MAJOR FACILITATOR SUPERFAMILY MULTIDRUG TRANSPORTER MFSC"/>
    <property type="match status" value="1"/>
</dbReference>
<evidence type="ECO:0000313" key="11">
    <source>
        <dbReference type="Proteomes" id="UP000234329"/>
    </source>
</evidence>
<dbReference type="Gene3D" id="1.20.1720.10">
    <property type="entry name" value="Multidrug resistance protein D"/>
    <property type="match status" value="1"/>
</dbReference>
<feature type="transmembrane region" description="Helical" evidence="8">
    <location>
        <begin position="368"/>
        <end position="392"/>
    </location>
</feature>
<evidence type="ECO:0000256" key="8">
    <source>
        <dbReference type="SAM" id="Phobius"/>
    </source>
</evidence>
<keyword evidence="11" id="KW-1185">Reference proteome</keyword>
<name>A0A2I1DP56_9PROT</name>
<proteinExistence type="inferred from homology"/>
<dbReference type="NCBIfam" id="TIGR00711">
    <property type="entry name" value="efflux_EmrB"/>
    <property type="match status" value="1"/>
</dbReference>
<dbReference type="InterPro" id="IPR036259">
    <property type="entry name" value="MFS_trans_sf"/>
</dbReference>
<keyword evidence="6 8" id="KW-1133">Transmembrane helix</keyword>
<dbReference type="GO" id="GO:0022857">
    <property type="term" value="F:transmembrane transporter activity"/>
    <property type="evidence" value="ECO:0007669"/>
    <property type="project" value="InterPro"/>
</dbReference>
<protein>
    <submittedName>
        <fullName evidence="10">EmrB/QacA family drug resistance transporter</fullName>
    </submittedName>
</protein>
<evidence type="ECO:0000256" key="6">
    <source>
        <dbReference type="ARBA" id="ARBA00022989"/>
    </source>
</evidence>
<dbReference type="InterPro" id="IPR011701">
    <property type="entry name" value="MFS"/>
</dbReference>
<feature type="transmembrane region" description="Helical" evidence="8">
    <location>
        <begin position="340"/>
        <end position="356"/>
    </location>
</feature>
<dbReference type="InParanoid" id="A0A2I1DP56"/>
<evidence type="ECO:0000256" key="2">
    <source>
        <dbReference type="ARBA" id="ARBA00008537"/>
    </source>
</evidence>
<dbReference type="AlphaFoldDB" id="A0A2I1DP56"/>
<dbReference type="OrthoDB" id="5297585at2"/>
<feature type="transmembrane region" description="Helical" evidence="8">
    <location>
        <begin position="144"/>
        <end position="165"/>
    </location>
</feature>
<comment type="similarity">
    <text evidence="2">Belongs to the major facilitator superfamily. EmrB family.</text>
</comment>
<gene>
    <name evidence="10" type="ORF">B1757_03255</name>
</gene>
<feature type="transmembrane region" description="Helical" evidence="8">
    <location>
        <begin position="483"/>
        <end position="501"/>
    </location>
</feature>
<evidence type="ECO:0000259" key="9">
    <source>
        <dbReference type="PROSITE" id="PS50850"/>
    </source>
</evidence>
<feature type="transmembrane region" description="Helical" evidence="8">
    <location>
        <begin position="113"/>
        <end position="132"/>
    </location>
</feature>
<dbReference type="PROSITE" id="PS50850">
    <property type="entry name" value="MFS"/>
    <property type="match status" value="1"/>
</dbReference>
<feature type="transmembrane region" description="Helical" evidence="8">
    <location>
        <begin position="55"/>
        <end position="77"/>
    </location>
</feature>
<dbReference type="Gene3D" id="1.20.1250.20">
    <property type="entry name" value="MFS general substrate transporter like domains"/>
    <property type="match status" value="1"/>
</dbReference>
<dbReference type="EMBL" id="MXAV01000008">
    <property type="protein sequence ID" value="PKY11652.1"/>
    <property type="molecule type" value="Genomic_DNA"/>
</dbReference>
<feature type="transmembrane region" description="Helical" evidence="8">
    <location>
        <begin position="21"/>
        <end position="43"/>
    </location>
</feature>
<dbReference type="SUPFAM" id="SSF103473">
    <property type="entry name" value="MFS general substrate transporter"/>
    <property type="match status" value="1"/>
</dbReference>
<keyword evidence="7 8" id="KW-0472">Membrane</keyword>
<feature type="transmembrane region" description="Helical" evidence="8">
    <location>
        <begin position="171"/>
        <end position="190"/>
    </location>
</feature>
<dbReference type="PANTHER" id="PTHR42718:SF9">
    <property type="entry name" value="MAJOR FACILITATOR SUPERFAMILY MULTIDRUG TRANSPORTER MFSC"/>
    <property type="match status" value="1"/>
</dbReference>
<dbReference type="InterPro" id="IPR020846">
    <property type="entry name" value="MFS_dom"/>
</dbReference>
<accession>A0A2I1DP56</accession>
<keyword evidence="3" id="KW-0813">Transport</keyword>